<name>A0A2P2L6Z1_RHIMU</name>
<reference evidence="1" key="1">
    <citation type="submission" date="2018-02" db="EMBL/GenBank/DDBJ databases">
        <title>Rhizophora mucronata_Transcriptome.</title>
        <authorList>
            <person name="Meera S.P."/>
            <person name="Sreeshan A."/>
            <person name="Augustine A."/>
        </authorList>
    </citation>
    <scope>NUCLEOTIDE SEQUENCE</scope>
    <source>
        <tissue evidence="1">Leaf</tissue>
    </source>
</reference>
<accession>A0A2P2L6Z1</accession>
<organism evidence="1">
    <name type="scientific">Rhizophora mucronata</name>
    <name type="common">Asiatic mangrove</name>
    <dbReference type="NCBI Taxonomy" id="61149"/>
    <lineage>
        <taxon>Eukaryota</taxon>
        <taxon>Viridiplantae</taxon>
        <taxon>Streptophyta</taxon>
        <taxon>Embryophyta</taxon>
        <taxon>Tracheophyta</taxon>
        <taxon>Spermatophyta</taxon>
        <taxon>Magnoliopsida</taxon>
        <taxon>eudicotyledons</taxon>
        <taxon>Gunneridae</taxon>
        <taxon>Pentapetalae</taxon>
        <taxon>rosids</taxon>
        <taxon>fabids</taxon>
        <taxon>Malpighiales</taxon>
        <taxon>Rhizophoraceae</taxon>
        <taxon>Rhizophora</taxon>
    </lineage>
</organism>
<protein>
    <submittedName>
        <fullName evidence="1">Uncharacterized protein</fullName>
    </submittedName>
</protein>
<sequence length="45" mass="5171">MKNVCNALKTRFSSHSYFFDLLGFIFPPKTPSLPLLSLLKSNFYS</sequence>
<evidence type="ECO:0000313" key="1">
    <source>
        <dbReference type="EMBL" id="MBX13731.1"/>
    </source>
</evidence>
<dbReference type="EMBL" id="GGEC01033247">
    <property type="protein sequence ID" value="MBX13731.1"/>
    <property type="molecule type" value="Transcribed_RNA"/>
</dbReference>
<dbReference type="AlphaFoldDB" id="A0A2P2L6Z1"/>
<proteinExistence type="predicted"/>